<evidence type="ECO:0000313" key="11">
    <source>
        <dbReference type="EMBL" id="URE12838.1"/>
    </source>
</evidence>
<name>A0A9E7GGW0_9LILI</name>
<dbReference type="OrthoDB" id="68611at2759"/>
<dbReference type="Proteomes" id="UP001055439">
    <property type="component" value="Chromosome 6"/>
</dbReference>
<evidence type="ECO:0000256" key="8">
    <source>
        <dbReference type="ARBA" id="ARBA00023303"/>
    </source>
</evidence>
<feature type="transmembrane region" description="Helical" evidence="10">
    <location>
        <begin position="78"/>
        <end position="97"/>
    </location>
</feature>
<feature type="region of interest" description="Disordered" evidence="9">
    <location>
        <begin position="429"/>
        <end position="456"/>
    </location>
</feature>
<feature type="transmembrane region" description="Helical" evidence="10">
    <location>
        <begin position="193"/>
        <end position="215"/>
    </location>
</feature>
<proteinExistence type="inferred from homology"/>
<keyword evidence="4 10" id="KW-0812">Transmembrane</keyword>
<sequence length="456" mass="49885">MEFGIQSSQKIGFSPWWWWWSNAISLVDRLSTRVVEFFRKVKKIGEDDPRRIGHSFKVGLALTVVSVVYYVTPLFDGFGVSTMWAVLTVVVVMEYTVGGTLSKGFNRAFATLLAGALGVAAHQIAIHCGEKGEPILLGLFVFALAAAATFSRFIPEIKARYDYGVTIFILTFSLVAVSSYRVDELVQLAHQRLSTIAIGVATCLCTSIFVCPIWAGEDLHKLVAGNLEKLASFLEGLSAECFAEKGGIENLEGKTFLQAYKSVLNSKPTEDSLANFARWEPSHGRFWFRHPWKQYLKIGALSRQCASSMDALAAYIITTSTKSKTNTDPDLQLRLRAACKEMAAESANTLKELSTAIRTITVPSAAGRHASAAVAAIGKWRDSLSDDTAVPEVLQVATTASLLADLVLRVQKIAGSVDELARLARFKRPEPPVHDAKIKPVADEESPSHLSITLEK</sequence>
<dbReference type="GO" id="GO:0034220">
    <property type="term" value="P:monoatomic ion transmembrane transport"/>
    <property type="evidence" value="ECO:0007669"/>
    <property type="project" value="UniProtKB-KW"/>
</dbReference>
<evidence type="ECO:0000256" key="3">
    <source>
        <dbReference type="ARBA" id="ARBA00022448"/>
    </source>
</evidence>
<keyword evidence="6" id="KW-0406">Ion transport</keyword>
<evidence type="ECO:0000256" key="1">
    <source>
        <dbReference type="ARBA" id="ARBA00004141"/>
    </source>
</evidence>
<dbReference type="GO" id="GO:0015743">
    <property type="term" value="P:malate transport"/>
    <property type="evidence" value="ECO:0007669"/>
    <property type="project" value="InterPro"/>
</dbReference>
<keyword evidence="8" id="KW-0407">Ion channel</keyword>
<evidence type="ECO:0000256" key="10">
    <source>
        <dbReference type="SAM" id="Phobius"/>
    </source>
</evidence>
<feature type="transmembrane region" description="Helical" evidence="10">
    <location>
        <begin position="109"/>
        <end position="129"/>
    </location>
</feature>
<feature type="compositionally biased region" description="Basic and acidic residues" evidence="9">
    <location>
        <begin position="429"/>
        <end position="442"/>
    </location>
</feature>
<dbReference type="InterPro" id="IPR020966">
    <property type="entry name" value="ALMT"/>
</dbReference>
<evidence type="ECO:0000256" key="2">
    <source>
        <dbReference type="ARBA" id="ARBA00007079"/>
    </source>
</evidence>
<comment type="subcellular location">
    <subcellularLocation>
        <location evidence="1">Membrane</location>
        <topology evidence="1">Multi-pass membrane protein</topology>
    </subcellularLocation>
</comment>
<keyword evidence="7 10" id="KW-0472">Membrane</keyword>
<evidence type="ECO:0000256" key="6">
    <source>
        <dbReference type="ARBA" id="ARBA00023065"/>
    </source>
</evidence>
<reference evidence="11" key="1">
    <citation type="submission" date="2022-05" db="EMBL/GenBank/DDBJ databases">
        <title>The Musa troglodytarum L. genome provides insights into the mechanism of non-climacteric behaviour and enrichment of carotenoids.</title>
        <authorList>
            <person name="Wang J."/>
        </authorList>
    </citation>
    <scope>NUCLEOTIDE SEQUENCE</scope>
    <source>
        <tissue evidence="11">Leaf</tissue>
    </source>
</reference>
<organism evidence="11 12">
    <name type="scientific">Musa troglodytarum</name>
    <name type="common">fe'i banana</name>
    <dbReference type="NCBI Taxonomy" id="320322"/>
    <lineage>
        <taxon>Eukaryota</taxon>
        <taxon>Viridiplantae</taxon>
        <taxon>Streptophyta</taxon>
        <taxon>Embryophyta</taxon>
        <taxon>Tracheophyta</taxon>
        <taxon>Spermatophyta</taxon>
        <taxon>Magnoliopsida</taxon>
        <taxon>Liliopsida</taxon>
        <taxon>Zingiberales</taxon>
        <taxon>Musaceae</taxon>
        <taxon>Musa</taxon>
    </lineage>
</organism>
<evidence type="ECO:0000256" key="5">
    <source>
        <dbReference type="ARBA" id="ARBA00022989"/>
    </source>
</evidence>
<accession>A0A9E7GGW0</accession>
<evidence type="ECO:0000256" key="9">
    <source>
        <dbReference type="SAM" id="MobiDB-lite"/>
    </source>
</evidence>
<evidence type="ECO:0000256" key="4">
    <source>
        <dbReference type="ARBA" id="ARBA00022692"/>
    </source>
</evidence>
<evidence type="ECO:0000313" key="12">
    <source>
        <dbReference type="Proteomes" id="UP001055439"/>
    </source>
</evidence>
<dbReference type="PANTHER" id="PTHR31086">
    <property type="entry name" value="ALUMINUM-ACTIVATED MALATE TRANSPORTER 10"/>
    <property type="match status" value="1"/>
</dbReference>
<keyword evidence="3" id="KW-0813">Transport</keyword>
<feature type="transmembrane region" description="Helical" evidence="10">
    <location>
        <begin position="56"/>
        <end position="72"/>
    </location>
</feature>
<protein>
    <submittedName>
        <fullName evidence="11">Aluminum-activated malate transporter</fullName>
    </submittedName>
</protein>
<dbReference type="GO" id="GO:0016020">
    <property type="term" value="C:membrane"/>
    <property type="evidence" value="ECO:0007669"/>
    <property type="project" value="UniProtKB-SubCell"/>
</dbReference>
<dbReference type="AlphaFoldDB" id="A0A9E7GGW0"/>
<comment type="similarity">
    <text evidence="2">Belongs to the aromatic acid exporter (TC 2.A.85) family.</text>
</comment>
<keyword evidence="12" id="KW-1185">Reference proteome</keyword>
<dbReference type="EMBL" id="CP097508">
    <property type="protein sequence ID" value="URE12838.1"/>
    <property type="molecule type" value="Genomic_DNA"/>
</dbReference>
<feature type="transmembrane region" description="Helical" evidence="10">
    <location>
        <begin position="135"/>
        <end position="154"/>
    </location>
</feature>
<evidence type="ECO:0000256" key="7">
    <source>
        <dbReference type="ARBA" id="ARBA00023136"/>
    </source>
</evidence>
<feature type="transmembrane region" description="Helical" evidence="10">
    <location>
        <begin position="161"/>
        <end position="181"/>
    </location>
</feature>
<gene>
    <name evidence="11" type="ORF">MUK42_04655</name>
</gene>
<dbReference type="Pfam" id="PF11744">
    <property type="entry name" value="ALMT"/>
    <property type="match status" value="1"/>
</dbReference>
<keyword evidence="5 10" id="KW-1133">Transmembrane helix</keyword>